<reference evidence="2 3" key="1">
    <citation type="submission" date="2017-01" db="EMBL/GenBank/DDBJ databases">
        <authorList>
            <person name="Varghese N."/>
            <person name="Submissions S."/>
        </authorList>
    </citation>
    <scope>NUCLEOTIDE SEQUENCE [LARGE SCALE GENOMIC DNA]</scope>
    <source>
        <strain evidence="2 3">DSM 18447</strain>
    </source>
</reference>
<dbReference type="Proteomes" id="UP000186216">
    <property type="component" value="Unassembled WGS sequence"/>
</dbReference>
<dbReference type="EMBL" id="FTOU01000024">
    <property type="protein sequence ID" value="SIT14148.1"/>
    <property type="molecule type" value="Genomic_DNA"/>
</dbReference>
<sequence>MPALQADMTRGRGYPRDKKNLACHKSFKLDNGRGKRVGYG</sequence>
<dbReference type="AlphaFoldDB" id="A0AA45W822"/>
<feature type="region of interest" description="Disordered" evidence="1">
    <location>
        <begin position="1"/>
        <end position="20"/>
    </location>
</feature>
<evidence type="ECO:0000313" key="2">
    <source>
        <dbReference type="EMBL" id="SIT14148.1"/>
    </source>
</evidence>
<accession>A0AA45W822</accession>
<comment type="caution">
    <text evidence="2">The sequence shown here is derived from an EMBL/GenBank/DDBJ whole genome shotgun (WGS) entry which is preliminary data.</text>
</comment>
<proteinExistence type="predicted"/>
<name>A0AA45W822_9RHOB</name>
<protein>
    <submittedName>
        <fullName evidence="2">Uncharacterized protein</fullName>
    </submittedName>
</protein>
<evidence type="ECO:0000256" key="1">
    <source>
        <dbReference type="SAM" id="MobiDB-lite"/>
    </source>
</evidence>
<evidence type="ECO:0000313" key="3">
    <source>
        <dbReference type="Proteomes" id="UP000186216"/>
    </source>
</evidence>
<organism evidence="2 3">
    <name type="scientific">Paracoccus saliphilus</name>
    <dbReference type="NCBI Taxonomy" id="405559"/>
    <lineage>
        <taxon>Bacteria</taxon>
        <taxon>Pseudomonadati</taxon>
        <taxon>Pseudomonadota</taxon>
        <taxon>Alphaproteobacteria</taxon>
        <taxon>Rhodobacterales</taxon>
        <taxon>Paracoccaceae</taxon>
        <taxon>Paracoccus</taxon>
    </lineage>
</organism>
<gene>
    <name evidence="2" type="ORF">SAMN05421772_1246</name>
</gene>